<dbReference type="Proteomes" id="UP000555828">
    <property type="component" value="Unassembled WGS sequence"/>
</dbReference>
<organism evidence="2 3">
    <name type="scientific">Thermosipho japonicus</name>
    <dbReference type="NCBI Taxonomy" id="90323"/>
    <lineage>
        <taxon>Bacteria</taxon>
        <taxon>Thermotogati</taxon>
        <taxon>Thermotogota</taxon>
        <taxon>Thermotogae</taxon>
        <taxon>Thermotogales</taxon>
        <taxon>Fervidobacteriaceae</taxon>
        <taxon>Thermosipho</taxon>
    </lineage>
</organism>
<dbReference type="PROSITE" id="PS51918">
    <property type="entry name" value="RADICAL_SAM"/>
    <property type="match status" value="1"/>
</dbReference>
<dbReference type="RefSeq" id="WP_184619557.1">
    <property type="nucleotide sequence ID" value="NZ_JACHEX010000003.1"/>
</dbReference>
<evidence type="ECO:0000313" key="2">
    <source>
        <dbReference type="EMBL" id="MBB6062937.1"/>
    </source>
</evidence>
<accession>A0A841GKL4</accession>
<dbReference type="InterPro" id="IPR058240">
    <property type="entry name" value="rSAM_sf"/>
</dbReference>
<keyword evidence="3" id="KW-1185">Reference proteome</keyword>
<dbReference type="InterPro" id="IPR023404">
    <property type="entry name" value="rSAM_horseshoe"/>
</dbReference>
<comment type="caution">
    <text evidence="2">The sequence shown here is derived from an EMBL/GenBank/DDBJ whole genome shotgun (WGS) entry which is preliminary data.</text>
</comment>
<dbReference type="SMART" id="SM00729">
    <property type="entry name" value="Elp3"/>
    <property type="match status" value="1"/>
</dbReference>
<dbReference type="PANTHER" id="PTHR43324">
    <property type="match status" value="1"/>
</dbReference>
<reference evidence="2 3" key="1">
    <citation type="submission" date="2020-08" db="EMBL/GenBank/DDBJ databases">
        <title>Genomic Encyclopedia of Type Strains, Phase IV (KMG-IV): sequencing the most valuable type-strain genomes for metagenomic binning, comparative biology and taxonomic classification.</title>
        <authorList>
            <person name="Goeker M."/>
        </authorList>
    </citation>
    <scope>NUCLEOTIDE SEQUENCE [LARGE SCALE GENOMIC DNA]</scope>
    <source>
        <strain evidence="2 3">DSM 13481</strain>
    </source>
</reference>
<dbReference type="EMBL" id="JACHEX010000003">
    <property type="protein sequence ID" value="MBB6062937.1"/>
    <property type="molecule type" value="Genomic_DNA"/>
</dbReference>
<name>A0A841GKL4_9BACT</name>
<dbReference type="GO" id="GO:0003824">
    <property type="term" value="F:catalytic activity"/>
    <property type="evidence" value="ECO:0007669"/>
    <property type="project" value="InterPro"/>
</dbReference>
<dbReference type="SFLD" id="SFLDG01082">
    <property type="entry name" value="B12-binding_domain_containing"/>
    <property type="match status" value="1"/>
</dbReference>
<dbReference type="InterPro" id="IPR006638">
    <property type="entry name" value="Elp3/MiaA/NifB-like_rSAM"/>
</dbReference>
<feature type="domain" description="Radical SAM core" evidence="1">
    <location>
        <begin position="153"/>
        <end position="418"/>
    </location>
</feature>
<dbReference type="InterPro" id="IPR007197">
    <property type="entry name" value="rSAM"/>
</dbReference>
<dbReference type="SFLD" id="SFLDS00029">
    <property type="entry name" value="Radical_SAM"/>
    <property type="match status" value="1"/>
</dbReference>
<gene>
    <name evidence="2" type="ORF">HNP65_001389</name>
</gene>
<dbReference type="GO" id="GO:0051536">
    <property type="term" value="F:iron-sulfur cluster binding"/>
    <property type="evidence" value="ECO:0007669"/>
    <property type="project" value="InterPro"/>
</dbReference>
<dbReference type="AlphaFoldDB" id="A0A841GKL4"/>
<dbReference type="PANTHER" id="PTHR43324:SF1">
    <property type="entry name" value="RADICAL SAM CORE DOMAIN-CONTAINING PROTEIN"/>
    <property type="match status" value="1"/>
</dbReference>
<sequence length="518" mass="58653">MKSAIIIDGYVDEPAVLGVPPYLSTYARYIAGTLIFKGFEVKYTTIDEVRKKNLFSSFNNFDVMVILSSITVPGKYIGGTPISIDEIKKIFSSNKKPFRILTGATVNFINDPDEVYADDLAIDFLKYAFEKVDYEIIRNVSLLGAEIVKMHPRFPDIICEIEVSLGCERKTYCTFCSEPILHPKFISRPVKDIIDEIEKLYKNGVKAFRLGRSANILAYGFDKNSNKLNVSLIKELYNGIRNVAPKLEVLHTDNANPAFIAQHFPDSAKAIEIIVENNTEGDIFSFGVESFDEVVRKKNNIQGTVEDIDFAIKLVNEIGGIRINGIPKLLPGLNFIFGLAGETKKSYEILYQKLKYYLENNILLRRINLRQLMIVPNTPLWYYNQRKRLKVNKALFKHYKYLIRNEIDKEMIKKVFPKGSIVKGVIPEFVEGNITFGRPLGTYPILVGVIGKFDKKSDIYIVDHGMRSITGIVLGKKVAEYSIGELAKIPGISKSKAEKLKKKYPSIALNEILEVDLD</sequence>
<evidence type="ECO:0000313" key="3">
    <source>
        <dbReference type="Proteomes" id="UP000555828"/>
    </source>
</evidence>
<evidence type="ECO:0000259" key="1">
    <source>
        <dbReference type="PROSITE" id="PS51918"/>
    </source>
</evidence>
<dbReference type="SUPFAM" id="SSF102114">
    <property type="entry name" value="Radical SAM enzymes"/>
    <property type="match status" value="1"/>
</dbReference>
<proteinExistence type="predicted"/>
<dbReference type="Gene3D" id="3.80.30.20">
    <property type="entry name" value="tm_1862 like domain"/>
    <property type="match status" value="1"/>
</dbReference>
<dbReference type="Pfam" id="PF04055">
    <property type="entry name" value="Radical_SAM"/>
    <property type="match status" value="1"/>
</dbReference>
<protein>
    <submittedName>
        <fullName evidence="2">Radical SAM superfamily enzyme with C-terminal helix-hairpin-helix motif</fullName>
    </submittedName>
</protein>